<feature type="region of interest" description="Disordered" evidence="1">
    <location>
        <begin position="1"/>
        <end position="49"/>
    </location>
</feature>
<sequence length="157" mass="16956">MKAIHIGIADDARRTPGERSGGVTPAHERAAAFMPDPRHTLTPAARGGRHSDFIASVVARAPDSRAVAQELTPADPPGAHGICTTEEHPEPRNVPSQLSARTHPRTTMPQNSTRTRQREAGVTRHGALAPRHTTLPVKQCPLQHNLTRNPGKESRHA</sequence>
<evidence type="ECO:0000313" key="3">
    <source>
        <dbReference type="Proteomes" id="UP000325598"/>
    </source>
</evidence>
<name>A0A5J4LGL2_9ACTN</name>
<keyword evidence="3" id="KW-1185">Reference proteome</keyword>
<dbReference type="EMBL" id="BLAG01000008">
    <property type="protein sequence ID" value="GES30670.1"/>
    <property type="molecule type" value="Genomic_DNA"/>
</dbReference>
<proteinExistence type="predicted"/>
<dbReference type="AlphaFoldDB" id="A0A5J4LGL2"/>
<accession>A0A5J4LGL2</accession>
<feature type="compositionally biased region" description="Basic and acidic residues" evidence="1">
    <location>
        <begin position="8"/>
        <end position="17"/>
    </location>
</feature>
<gene>
    <name evidence="2" type="ORF">San01_31570</name>
</gene>
<protein>
    <submittedName>
        <fullName evidence="2">Uncharacterized protein</fullName>
    </submittedName>
</protein>
<feature type="region of interest" description="Disordered" evidence="1">
    <location>
        <begin position="70"/>
        <end position="136"/>
    </location>
</feature>
<comment type="caution">
    <text evidence="2">The sequence shown here is derived from an EMBL/GenBank/DDBJ whole genome shotgun (WGS) entry which is preliminary data.</text>
</comment>
<organism evidence="2 3">
    <name type="scientific">Streptomyces angustmyceticus</name>
    <dbReference type="NCBI Taxonomy" id="285578"/>
    <lineage>
        <taxon>Bacteria</taxon>
        <taxon>Bacillati</taxon>
        <taxon>Actinomycetota</taxon>
        <taxon>Actinomycetes</taxon>
        <taxon>Kitasatosporales</taxon>
        <taxon>Streptomycetaceae</taxon>
        <taxon>Streptomyces</taxon>
    </lineage>
</organism>
<feature type="compositionally biased region" description="Polar residues" evidence="1">
    <location>
        <begin position="94"/>
        <end position="114"/>
    </location>
</feature>
<reference evidence="2 3" key="1">
    <citation type="submission" date="2019-10" db="EMBL/GenBank/DDBJ databases">
        <title>Whole genome shotgun sequence of Streptomyces angustmyceticus NBRC 3934.</title>
        <authorList>
            <person name="Hosoyama A."/>
            <person name="Ichikawa N."/>
            <person name="Kimura A."/>
            <person name="Kitahashi Y."/>
            <person name="Komaki H."/>
            <person name="Uohara A."/>
        </authorList>
    </citation>
    <scope>NUCLEOTIDE SEQUENCE [LARGE SCALE GENOMIC DNA]</scope>
    <source>
        <strain evidence="2 3">NBRC 3934</strain>
    </source>
</reference>
<dbReference type="Proteomes" id="UP000325598">
    <property type="component" value="Unassembled WGS sequence"/>
</dbReference>
<evidence type="ECO:0000313" key="2">
    <source>
        <dbReference type="EMBL" id="GES30670.1"/>
    </source>
</evidence>
<evidence type="ECO:0000256" key="1">
    <source>
        <dbReference type="SAM" id="MobiDB-lite"/>
    </source>
</evidence>